<geneLocation type="plasmid" evidence="17">
    <name>psj05684b</name>
</geneLocation>
<evidence type="ECO:0000259" key="15">
    <source>
        <dbReference type="PROSITE" id="PS50857"/>
    </source>
</evidence>
<comment type="catalytic activity">
    <reaction evidence="13">
        <text>4 Fe(II)-[cytochrome c] + O2 + 8 H(+)(in) = 4 Fe(III)-[cytochrome c] + 2 H2O + 4 H(+)(out)</text>
        <dbReference type="Rhea" id="RHEA:11436"/>
        <dbReference type="Rhea" id="RHEA-COMP:10350"/>
        <dbReference type="Rhea" id="RHEA-COMP:14399"/>
        <dbReference type="ChEBI" id="CHEBI:15377"/>
        <dbReference type="ChEBI" id="CHEBI:15378"/>
        <dbReference type="ChEBI" id="CHEBI:15379"/>
        <dbReference type="ChEBI" id="CHEBI:29033"/>
        <dbReference type="ChEBI" id="CHEBI:29034"/>
        <dbReference type="EC" id="7.1.1.9"/>
    </reaction>
</comment>
<evidence type="ECO:0000256" key="13">
    <source>
        <dbReference type="ARBA" id="ARBA00047816"/>
    </source>
</evidence>
<dbReference type="NCBIfam" id="TIGR02866">
    <property type="entry name" value="CoxB"/>
    <property type="match status" value="1"/>
</dbReference>
<dbReference type="GO" id="GO:0016491">
    <property type="term" value="F:oxidoreductase activity"/>
    <property type="evidence" value="ECO:0007669"/>
    <property type="project" value="InterPro"/>
</dbReference>
<dbReference type="RefSeq" id="WP_034855303.1">
    <property type="nucleotide sequence ID" value="NZ_AJQT01000057.1"/>
</dbReference>
<dbReference type="GO" id="GO:0042773">
    <property type="term" value="P:ATP synthesis coupled electron transport"/>
    <property type="evidence" value="ECO:0007669"/>
    <property type="project" value="TreeGrafter"/>
</dbReference>
<dbReference type="STRING" id="716928.GCA_000261485_02995"/>
<comment type="similarity">
    <text evidence="2">Belongs to the cytochrome c oxidase subunit 2 family.</text>
</comment>
<evidence type="ECO:0000256" key="2">
    <source>
        <dbReference type="ARBA" id="ARBA00007866"/>
    </source>
</evidence>
<dbReference type="AlphaFoldDB" id="A0A249PMA5"/>
<evidence type="ECO:0000313" key="17">
    <source>
        <dbReference type="Proteomes" id="UP000217211"/>
    </source>
</evidence>
<dbReference type="EMBL" id="CP023068">
    <property type="protein sequence ID" value="ASY66946.1"/>
    <property type="molecule type" value="Genomic_DNA"/>
</dbReference>
<dbReference type="Pfam" id="PF00116">
    <property type="entry name" value="COX2"/>
    <property type="match status" value="1"/>
</dbReference>
<evidence type="ECO:0000256" key="5">
    <source>
        <dbReference type="ARBA" id="ARBA00022692"/>
    </source>
</evidence>
<dbReference type="InterPro" id="IPR045187">
    <property type="entry name" value="CcO_II"/>
</dbReference>
<dbReference type="InterPro" id="IPR002429">
    <property type="entry name" value="CcO_II-like_C"/>
</dbReference>
<organism evidence="16 17">
    <name type="scientific">Sinorhizobium sojae CCBAU 05684</name>
    <dbReference type="NCBI Taxonomy" id="716928"/>
    <lineage>
        <taxon>Bacteria</taxon>
        <taxon>Pseudomonadati</taxon>
        <taxon>Pseudomonadota</taxon>
        <taxon>Alphaproteobacteria</taxon>
        <taxon>Hyphomicrobiales</taxon>
        <taxon>Rhizobiaceae</taxon>
        <taxon>Sinorhizobium/Ensifer group</taxon>
        <taxon>Sinorhizobium</taxon>
    </lineage>
</organism>
<feature type="transmembrane region" description="Helical" evidence="14">
    <location>
        <begin position="70"/>
        <end position="92"/>
    </location>
</feature>
<dbReference type="GO" id="GO:0016020">
    <property type="term" value="C:membrane"/>
    <property type="evidence" value="ECO:0007669"/>
    <property type="project" value="UniProtKB-SubCell"/>
</dbReference>
<evidence type="ECO:0000256" key="9">
    <source>
        <dbReference type="ARBA" id="ARBA00023008"/>
    </source>
</evidence>
<gene>
    <name evidence="16" type="ORF">SJ05684_b59640</name>
</gene>
<dbReference type="OrthoDB" id="9781261at2"/>
<dbReference type="KEGG" id="esj:SJ05684_b59640"/>
<feature type="domain" description="Cytochrome oxidase subunit II copper A binding" evidence="15">
    <location>
        <begin position="106"/>
        <end position="220"/>
    </location>
</feature>
<dbReference type="GO" id="GO:0005507">
    <property type="term" value="F:copper ion binding"/>
    <property type="evidence" value="ECO:0007669"/>
    <property type="project" value="InterPro"/>
</dbReference>
<keyword evidence="10 14" id="KW-0472">Membrane</keyword>
<dbReference type="InterPro" id="IPR014222">
    <property type="entry name" value="Cyt_c_oxidase_su2"/>
</dbReference>
<dbReference type="PANTHER" id="PTHR22888:SF9">
    <property type="entry name" value="CYTOCHROME C OXIDASE SUBUNIT 2"/>
    <property type="match status" value="1"/>
</dbReference>
<dbReference type="InterPro" id="IPR001505">
    <property type="entry name" value="Copper_CuA"/>
</dbReference>
<accession>A0A249PMA5</accession>
<evidence type="ECO:0000256" key="3">
    <source>
        <dbReference type="ARBA" id="ARBA00022448"/>
    </source>
</evidence>
<dbReference type="PROSITE" id="PS50857">
    <property type="entry name" value="COX2_CUA"/>
    <property type="match status" value="1"/>
</dbReference>
<comment type="subcellular location">
    <subcellularLocation>
        <location evidence="1">Membrane</location>
        <topology evidence="1">Multi-pass membrane protein</topology>
    </subcellularLocation>
</comment>
<keyword evidence="6" id="KW-0479">Metal-binding</keyword>
<evidence type="ECO:0000256" key="8">
    <source>
        <dbReference type="ARBA" id="ARBA00022989"/>
    </source>
</evidence>
<evidence type="ECO:0000256" key="7">
    <source>
        <dbReference type="ARBA" id="ARBA00022982"/>
    </source>
</evidence>
<evidence type="ECO:0000256" key="1">
    <source>
        <dbReference type="ARBA" id="ARBA00004141"/>
    </source>
</evidence>
<evidence type="ECO:0000256" key="4">
    <source>
        <dbReference type="ARBA" id="ARBA00022660"/>
    </source>
</evidence>
<dbReference type="PANTHER" id="PTHR22888">
    <property type="entry name" value="CYTOCHROME C OXIDASE, SUBUNIT II"/>
    <property type="match status" value="1"/>
</dbReference>
<evidence type="ECO:0000256" key="11">
    <source>
        <dbReference type="ARBA" id="ARBA00024688"/>
    </source>
</evidence>
<keyword evidence="4" id="KW-0679">Respiratory chain</keyword>
<proteinExistence type="inferred from homology"/>
<dbReference type="SUPFAM" id="SSF49503">
    <property type="entry name" value="Cupredoxins"/>
    <property type="match status" value="1"/>
</dbReference>
<protein>
    <recommendedName>
        <fullName evidence="12">Cytochrome aa3 subunit 2</fullName>
    </recommendedName>
</protein>
<keyword evidence="16" id="KW-0614">Plasmid</keyword>
<dbReference type="eggNOG" id="COG1622">
    <property type="taxonomic scope" value="Bacteria"/>
</dbReference>
<evidence type="ECO:0000256" key="6">
    <source>
        <dbReference type="ARBA" id="ARBA00022723"/>
    </source>
</evidence>
<keyword evidence="8 14" id="KW-1133">Transmembrane helix</keyword>
<reference evidence="16 17" key="1">
    <citation type="submission" date="2017-08" db="EMBL/GenBank/DDBJ databases">
        <title>Multipartite genome sequences of Sinorhizobium species nodulating soybeans.</title>
        <authorList>
            <person name="Tian C.F."/>
        </authorList>
    </citation>
    <scope>NUCLEOTIDE SEQUENCE [LARGE SCALE GENOMIC DNA]</scope>
    <source>
        <strain evidence="16 17">CCBAU 05684</strain>
        <plasmid evidence="17">psj05684b</plasmid>
    </source>
</reference>
<evidence type="ECO:0000256" key="12">
    <source>
        <dbReference type="ARBA" id="ARBA00031399"/>
    </source>
</evidence>
<sequence>MAIMAAIGIAGGCTGDLSALEPAGPSANSIARLWWVMLTASFLLFSLVIGLFLAAVFVPGFGRRIAAESWIVGGGIALPLPILFVLTLYAFWQGEHLLRGGGSLSPDIVRIEALATRWNWQFGYPDLPGAPPTLGTLHIPAGRTVEIAVTSEDVIHSLWIPRLGGKIDAVPGHTTYLRLRADTPGRYGGQCSEYCGTGHAGMRFEVFAHAPEDYPAAVDHQERQ</sequence>
<keyword evidence="3" id="KW-0813">Transport</keyword>
<evidence type="ECO:0000256" key="14">
    <source>
        <dbReference type="SAM" id="Phobius"/>
    </source>
</evidence>
<feature type="transmembrane region" description="Helical" evidence="14">
    <location>
        <begin position="35"/>
        <end position="58"/>
    </location>
</feature>
<dbReference type="Gene3D" id="2.60.40.420">
    <property type="entry name" value="Cupredoxins - blue copper proteins"/>
    <property type="match status" value="1"/>
</dbReference>
<evidence type="ECO:0000313" key="16">
    <source>
        <dbReference type="EMBL" id="ASY66946.1"/>
    </source>
</evidence>
<dbReference type="GO" id="GO:0004129">
    <property type="term" value="F:cytochrome-c oxidase activity"/>
    <property type="evidence" value="ECO:0007669"/>
    <property type="project" value="UniProtKB-EC"/>
</dbReference>
<keyword evidence="9" id="KW-0186">Copper</keyword>
<keyword evidence="17" id="KW-1185">Reference proteome</keyword>
<comment type="function">
    <text evidence="11">Subunits I and II form the functional core of the enzyme complex. Electrons originating in cytochrome c are transferred via heme a and Cu(A) to the binuclear center formed by heme a3 and Cu(B).</text>
</comment>
<evidence type="ECO:0000256" key="10">
    <source>
        <dbReference type="ARBA" id="ARBA00023136"/>
    </source>
</evidence>
<dbReference type="PROSITE" id="PS00078">
    <property type="entry name" value="COX2"/>
    <property type="match status" value="1"/>
</dbReference>
<keyword evidence="5 14" id="KW-0812">Transmembrane</keyword>
<keyword evidence="7" id="KW-0249">Electron transport</keyword>
<name>A0A249PMA5_9HYPH</name>
<dbReference type="InterPro" id="IPR008972">
    <property type="entry name" value="Cupredoxin"/>
</dbReference>
<dbReference type="Proteomes" id="UP000217211">
    <property type="component" value="Plasmid pSJ05684b"/>
</dbReference>